<dbReference type="KEGG" id="rgu:A4W93_01855"/>
<gene>
    <name evidence="1" type="ORF">A4W93_01855</name>
</gene>
<dbReference type="RefSeq" id="WP_085749005.1">
    <property type="nucleotide sequence ID" value="NZ_BSPR01000012.1"/>
</dbReference>
<reference evidence="1 2" key="1">
    <citation type="submission" date="2016-04" db="EMBL/GenBank/DDBJ databases">
        <title>Complete genome sequence of natural rubber-degrading, novel Gram-negative bacterium, Rhizobacter gummiphilus strain NS21.</title>
        <authorList>
            <person name="Tabata M."/>
            <person name="Kasai D."/>
            <person name="Fukuda M."/>
        </authorList>
    </citation>
    <scope>NUCLEOTIDE SEQUENCE [LARGE SCALE GENOMIC DNA]</scope>
    <source>
        <strain evidence="1 2">NS21</strain>
    </source>
</reference>
<dbReference type="AlphaFoldDB" id="A0A1W6L3B0"/>
<dbReference type="InterPro" id="IPR029024">
    <property type="entry name" value="TerB-like"/>
</dbReference>
<dbReference type="SUPFAM" id="SSF158682">
    <property type="entry name" value="TerB-like"/>
    <property type="match status" value="1"/>
</dbReference>
<name>A0A1W6L3B0_9BURK</name>
<protein>
    <submittedName>
        <fullName evidence="1">Uncharacterized protein</fullName>
    </submittedName>
</protein>
<dbReference type="InterPro" id="IPR007791">
    <property type="entry name" value="DjlA_N"/>
</dbReference>
<evidence type="ECO:0000313" key="2">
    <source>
        <dbReference type="Proteomes" id="UP000193427"/>
    </source>
</evidence>
<proteinExistence type="predicted"/>
<evidence type="ECO:0000313" key="1">
    <source>
        <dbReference type="EMBL" id="ARN18764.1"/>
    </source>
</evidence>
<dbReference type="EMBL" id="CP015118">
    <property type="protein sequence ID" value="ARN18764.1"/>
    <property type="molecule type" value="Genomic_DNA"/>
</dbReference>
<accession>A0A1W6L3B0</accession>
<dbReference type="STRING" id="946333.A4W93_01855"/>
<dbReference type="Proteomes" id="UP000193427">
    <property type="component" value="Chromosome"/>
</dbReference>
<dbReference type="Pfam" id="PF05099">
    <property type="entry name" value="TerB"/>
    <property type="match status" value="1"/>
</dbReference>
<dbReference type="OrthoDB" id="5294347at2"/>
<dbReference type="Gene3D" id="1.10.3680.10">
    <property type="entry name" value="TerB-like"/>
    <property type="match status" value="1"/>
</dbReference>
<dbReference type="CDD" id="cd07313">
    <property type="entry name" value="terB_like_2"/>
    <property type="match status" value="1"/>
</dbReference>
<sequence>MFTTLKSFLEPLLPQAAPRAAFEHTLQVATAVLLVEVMRSDAHIGLSERASVIVALRDRFALNADEVEALMVVADQTAREAHDLHTFTSRLNDQLEPEQKARIVEYMWQVAYADGRLDAHEQHVMRKLADLLYIPHGDYIAAKMRAREAMTS</sequence>
<keyword evidence="2" id="KW-1185">Reference proteome</keyword>
<organism evidence="1 2">
    <name type="scientific">Piscinibacter gummiphilus</name>
    <dbReference type="NCBI Taxonomy" id="946333"/>
    <lineage>
        <taxon>Bacteria</taxon>
        <taxon>Pseudomonadati</taxon>
        <taxon>Pseudomonadota</taxon>
        <taxon>Betaproteobacteria</taxon>
        <taxon>Burkholderiales</taxon>
        <taxon>Sphaerotilaceae</taxon>
        <taxon>Piscinibacter</taxon>
    </lineage>
</organism>